<accession>A0A1G9CJH0</accession>
<comment type="similarity">
    <text evidence="2">Belongs to the SLC41A transporter family.</text>
</comment>
<dbReference type="PANTHER" id="PTHR41394:SF5">
    <property type="entry name" value="SLC41A_MGTE INTEGRAL MEMBRANE DOMAIN-CONTAINING PROTEIN"/>
    <property type="match status" value="1"/>
</dbReference>
<gene>
    <name evidence="11" type="ORF">SAMN05428953_11687</name>
</gene>
<evidence type="ECO:0000256" key="9">
    <source>
        <dbReference type="SAM" id="Phobius"/>
    </source>
</evidence>
<dbReference type="Proteomes" id="UP000198894">
    <property type="component" value="Unassembled WGS sequence"/>
</dbReference>
<organism evidence="11 12">
    <name type="scientific">Mesorhizobium muleiense</name>
    <dbReference type="NCBI Taxonomy" id="1004279"/>
    <lineage>
        <taxon>Bacteria</taxon>
        <taxon>Pseudomonadati</taxon>
        <taxon>Pseudomonadota</taxon>
        <taxon>Alphaproteobacteria</taxon>
        <taxon>Hyphomicrobiales</taxon>
        <taxon>Phyllobacteriaceae</taxon>
        <taxon>Mesorhizobium</taxon>
    </lineage>
</organism>
<evidence type="ECO:0000259" key="10">
    <source>
        <dbReference type="PROSITE" id="PS51371"/>
    </source>
</evidence>
<evidence type="ECO:0000256" key="7">
    <source>
        <dbReference type="ARBA" id="ARBA00023136"/>
    </source>
</evidence>
<dbReference type="Gene3D" id="3.10.580.10">
    <property type="entry name" value="CBS-domain"/>
    <property type="match status" value="1"/>
</dbReference>
<evidence type="ECO:0000256" key="2">
    <source>
        <dbReference type="ARBA" id="ARBA00009749"/>
    </source>
</evidence>
<dbReference type="EMBL" id="FNEE01000016">
    <property type="protein sequence ID" value="SDK51833.1"/>
    <property type="molecule type" value="Genomic_DNA"/>
</dbReference>
<feature type="transmembrane region" description="Helical" evidence="9">
    <location>
        <begin position="226"/>
        <end position="245"/>
    </location>
</feature>
<dbReference type="InterPro" id="IPR036739">
    <property type="entry name" value="SLC41_membr_dom_sf"/>
</dbReference>
<keyword evidence="5" id="KW-0460">Magnesium</keyword>
<dbReference type="SUPFAM" id="SSF54631">
    <property type="entry name" value="CBS-domain pair"/>
    <property type="match status" value="1"/>
</dbReference>
<evidence type="ECO:0000256" key="5">
    <source>
        <dbReference type="ARBA" id="ARBA00022842"/>
    </source>
</evidence>
<dbReference type="Pfam" id="PF00571">
    <property type="entry name" value="CBS"/>
    <property type="match status" value="2"/>
</dbReference>
<dbReference type="InterPro" id="IPR046342">
    <property type="entry name" value="CBS_dom_sf"/>
</dbReference>
<dbReference type="PANTHER" id="PTHR41394">
    <property type="entry name" value="MAGNESIUM TRANSPORTER MGTE"/>
    <property type="match status" value="1"/>
</dbReference>
<dbReference type="GO" id="GO:0016020">
    <property type="term" value="C:membrane"/>
    <property type="evidence" value="ECO:0007669"/>
    <property type="project" value="UniProtKB-SubCell"/>
</dbReference>
<evidence type="ECO:0000313" key="11">
    <source>
        <dbReference type="EMBL" id="SDK51833.1"/>
    </source>
</evidence>
<keyword evidence="4 9" id="KW-0812">Transmembrane</keyword>
<keyword evidence="6 9" id="KW-1133">Transmembrane helix</keyword>
<feature type="transmembrane region" description="Helical" evidence="9">
    <location>
        <begin position="332"/>
        <end position="359"/>
    </location>
</feature>
<feature type="domain" description="CBS" evidence="10">
    <location>
        <begin position="79"/>
        <end position="140"/>
    </location>
</feature>
<keyword evidence="12" id="KW-1185">Reference proteome</keyword>
<keyword evidence="7 9" id="KW-0472">Membrane</keyword>
<evidence type="ECO:0000256" key="4">
    <source>
        <dbReference type="ARBA" id="ARBA00022692"/>
    </source>
</evidence>
<evidence type="ECO:0000256" key="6">
    <source>
        <dbReference type="ARBA" id="ARBA00022989"/>
    </source>
</evidence>
<protein>
    <submittedName>
        <fullName evidence="11">Magnesium transporter</fullName>
    </submittedName>
</protein>
<dbReference type="AlphaFoldDB" id="A0A1G9CJH0"/>
<dbReference type="SUPFAM" id="SSF161093">
    <property type="entry name" value="MgtE membrane domain-like"/>
    <property type="match status" value="1"/>
</dbReference>
<evidence type="ECO:0000313" key="12">
    <source>
        <dbReference type="Proteomes" id="UP000198894"/>
    </source>
</evidence>
<feature type="transmembrane region" description="Helical" evidence="9">
    <location>
        <begin position="298"/>
        <end position="320"/>
    </location>
</feature>
<dbReference type="GO" id="GO:0008324">
    <property type="term" value="F:monoatomic cation transmembrane transporter activity"/>
    <property type="evidence" value="ECO:0007669"/>
    <property type="project" value="InterPro"/>
</dbReference>
<dbReference type="PROSITE" id="PS51371">
    <property type="entry name" value="CBS"/>
    <property type="match status" value="1"/>
</dbReference>
<dbReference type="RefSeq" id="WP_091597403.1">
    <property type="nucleotide sequence ID" value="NZ_FNEE01000016.1"/>
</dbReference>
<dbReference type="InterPro" id="IPR000644">
    <property type="entry name" value="CBS_dom"/>
</dbReference>
<dbReference type="InterPro" id="IPR006667">
    <property type="entry name" value="SLC41_membr_dom"/>
</dbReference>
<evidence type="ECO:0000256" key="8">
    <source>
        <dbReference type="PROSITE-ProRule" id="PRU00703"/>
    </source>
</evidence>
<dbReference type="Gene3D" id="1.10.357.20">
    <property type="entry name" value="SLC41 divalent cation transporters, integral membrane domain"/>
    <property type="match status" value="1"/>
</dbReference>
<evidence type="ECO:0000256" key="1">
    <source>
        <dbReference type="ARBA" id="ARBA00004141"/>
    </source>
</evidence>
<name>A0A1G9CJH0_9HYPH</name>
<keyword evidence="8" id="KW-0129">CBS domain</keyword>
<comment type="subcellular location">
    <subcellularLocation>
        <location evidence="1">Membrane</location>
        <topology evidence="1">Multi-pass membrane protein</topology>
    </subcellularLocation>
</comment>
<reference evidence="12" key="1">
    <citation type="submission" date="2016-10" db="EMBL/GenBank/DDBJ databases">
        <authorList>
            <person name="Varghese N."/>
            <person name="Submissions S."/>
        </authorList>
    </citation>
    <scope>NUCLEOTIDE SEQUENCE [LARGE SCALE GENOMIC DNA]</scope>
    <source>
        <strain evidence="12">CGMCC 1.11022</strain>
    </source>
</reference>
<proteinExistence type="inferred from homology"/>
<feature type="transmembrane region" description="Helical" evidence="9">
    <location>
        <begin position="371"/>
        <end position="394"/>
    </location>
</feature>
<keyword evidence="3" id="KW-0813">Transport</keyword>
<dbReference type="Pfam" id="PF01769">
    <property type="entry name" value="MgtE"/>
    <property type="match status" value="1"/>
</dbReference>
<sequence>MREENDIEKLVRTLRARAPDDAAELLARESPEFIRDALKLLPDRHARKVAEHFPSQRRPIKSHTDGKDLAIPEAIVELMDPIPASVAVGTTVAAAVEAVRRAQVPTELTYLYITDEGDRLVGLVVLRDLMLSEADATVDQIMLASPFALHVDMPLSEACKAAVRRHYPVYPVVDAENRLLGQVRGWRLFEQQIIEISAQSGQMVGVQKEERSFTPLFSAFLKRHPWLQLNLLTAFIAAFVVGSFTGTIEKIVALAAFLPVLAGQSGNTGCQALAITLRGLALGDVDKRPKLHLVLREGALGIANGLLVGLVAAAAMWFYASRQPESASQAPMLALVILLAMSGSCLMSGISGVLIPLGLRRVGADPAVASAIFLTTVTDIVGMGLMLGLATMLVL</sequence>
<evidence type="ECO:0000256" key="3">
    <source>
        <dbReference type="ARBA" id="ARBA00022448"/>
    </source>
</evidence>